<reference evidence="3" key="1">
    <citation type="submission" date="2019-11" db="EMBL/GenBank/DDBJ databases">
        <authorList>
            <person name="Li J."/>
        </authorList>
    </citation>
    <scope>NUCLEOTIDE SEQUENCE</scope>
    <source>
        <strain evidence="3">B6B</strain>
    </source>
</reference>
<sequence>MEMSITQPAAKWYIDEMNLEEGDFVRFYVRYGGHGGIVSGFSLAISNDEPNNPAVQTESMGVTFYVENSDVWYFDGLDFHIKYKRKDDEVDYVIE</sequence>
<dbReference type="InterPro" id="IPR000361">
    <property type="entry name" value="ATAP_core_dom"/>
</dbReference>
<dbReference type="EMBL" id="WJNG01000015">
    <property type="protein sequence ID" value="MRH44326.1"/>
    <property type="molecule type" value="Genomic_DNA"/>
</dbReference>
<accession>A0A6A8DIN9</accession>
<dbReference type="InterPro" id="IPR008326">
    <property type="entry name" value="PdhI-like"/>
</dbReference>
<evidence type="ECO:0000313" key="4">
    <source>
        <dbReference type="Proteomes" id="UP000799092"/>
    </source>
</evidence>
<comment type="similarity">
    <text evidence="1">Belongs to the HesB/IscA family.</text>
</comment>
<evidence type="ECO:0000259" key="2">
    <source>
        <dbReference type="Pfam" id="PF01521"/>
    </source>
</evidence>
<proteinExistence type="inferred from homology"/>
<gene>
    <name evidence="3" type="ORF">GH741_16910</name>
</gene>
<dbReference type="PIRSF" id="PIRSF034852">
    <property type="entry name" value="UCP034852"/>
    <property type="match status" value="1"/>
</dbReference>
<dbReference type="InterPro" id="IPR035903">
    <property type="entry name" value="HesB-like_dom_sf"/>
</dbReference>
<keyword evidence="4" id="KW-1185">Reference proteome</keyword>
<dbReference type="RefSeq" id="WP_153737930.1">
    <property type="nucleotide sequence ID" value="NZ_WJNG01000015.1"/>
</dbReference>
<dbReference type="OrthoDB" id="1645729at2"/>
<feature type="domain" description="Core" evidence="2">
    <location>
        <begin position="1"/>
        <end position="80"/>
    </location>
</feature>
<dbReference type="AlphaFoldDB" id="A0A6A8DIN9"/>
<name>A0A6A8DIN9_9BACI</name>
<evidence type="ECO:0000256" key="1">
    <source>
        <dbReference type="ARBA" id="ARBA00006718"/>
    </source>
</evidence>
<dbReference type="Proteomes" id="UP000799092">
    <property type="component" value="Unassembled WGS sequence"/>
</dbReference>
<comment type="caution">
    <text evidence="3">The sequence shown here is derived from an EMBL/GenBank/DDBJ whole genome shotgun (WGS) entry which is preliminary data.</text>
</comment>
<protein>
    <recommendedName>
        <fullName evidence="2">Core domain-containing protein</fullName>
    </recommendedName>
</protein>
<dbReference type="SUPFAM" id="SSF89360">
    <property type="entry name" value="HesB-like domain"/>
    <property type="match status" value="1"/>
</dbReference>
<dbReference type="Pfam" id="PF01521">
    <property type="entry name" value="Fe-S_biosyn"/>
    <property type="match status" value="1"/>
</dbReference>
<evidence type="ECO:0000313" key="3">
    <source>
        <dbReference type="EMBL" id="MRH44326.1"/>
    </source>
</evidence>
<organism evidence="3 4">
    <name type="scientific">Aquibacillus halophilus</name>
    <dbReference type="NCBI Taxonomy" id="930132"/>
    <lineage>
        <taxon>Bacteria</taxon>
        <taxon>Bacillati</taxon>
        <taxon>Bacillota</taxon>
        <taxon>Bacilli</taxon>
        <taxon>Bacillales</taxon>
        <taxon>Bacillaceae</taxon>
        <taxon>Aquibacillus</taxon>
    </lineage>
</organism>